<feature type="compositionally biased region" description="Basic residues" evidence="1">
    <location>
        <begin position="130"/>
        <end position="143"/>
    </location>
</feature>
<dbReference type="Proteomes" id="UP001626550">
    <property type="component" value="Unassembled WGS sequence"/>
</dbReference>
<name>A0ABD2Q1L8_9PLAT</name>
<dbReference type="PANTHER" id="PTHR14690:SF0">
    <property type="entry name" value="IQ MOTIF CONTAINING WITH AAA DOMAIN 1"/>
    <property type="match status" value="1"/>
</dbReference>
<feature type="compositionally biased region" description="Gly residues" evidence="1">
    <location>
        <begin position="120"/>
        <end position="129"/>
    </location>
</feature>
<dbReference type="AlphaFoldDB" id="A0ABD2Q1L8"/>
<dbReference type="InterPro" id="IPR052267">
    <property type="entry name" value="N-DRC_Component"/>
</dbReference>
<dbReference type="EMBL" id="JBJKFK010001281">
    <property type="protein sequence ID" value="KAL3313516.1"/>
    <property type="molecule type" value="Genomic_DNA"/>
</dbReference>
<keyword evidence="3" id="KW-1185">Reference proteome</keyword>
<proteinExistence type="predicted"/>
<evidence type="ECO:0000313" key="3">
    <source>
        <dbReference type="Proteomes" id="UP001626550"/>
    </source>
</evidence>
<evidence type="ECO:0000313" key="2">
    <source>
        <dbReference type="EMBL" id="KAL3313516.1"/>
    </source>
</evidence>
<reference evidence="2 3" key="1">
    <citation type="submission" date="2024-11" db="EMBL/GenBank/DDBJ databases">
        <title>Adaptive evolution of stress response genes in parasites aligns with host niche diversity.</title>
        <authorList>
            <person name="Hahn C."/>
            <person name="Resl P."/>
        </authorList>
    </citation>
    <scope>NUCLEOTIDE SEQUENCE [LARGE SCALE GENOMIC DNA]</scope>
    <source>
        <strain evidence="2">EGGRZ-B1_66</strain>
        <tissue evidence="2">Body</tissue>
    </source>
</reference>
<protein>
    <submittedName>
        <fullName evidence="2">Dynein regulatory complex protein 11</fullName>
    </submittedName>
</protein>
<accession>A0ABD2Q1L8</accession>
<feature type="region of interest" description="Disordered" evidence="1">
    <location>
        <begin position="112"/>
        <end position="143"/>
    </location>
</feature>
<dbReference type="PANTHER" id="PTHR14690">
    <property type="entry name" value="IQ MOTIF CONTAINING WITH AAA DOMAIN 1"/>
    <property type="match status" value="1"/>
</dbReference>
<evidence type="ECO:0000256" key="1">
    <source>
        <dbReference type="SAM" id="MobiDB-lite"/>
    </source>
</evidence>
<sequence>MCLSFFQVIWRKKYFEATGEVKDLIDLVSLAKVSDGYTGGQIAKACANLSSESQDEAVEVPSQGIKASELIAELAKMDPVYQEEEEAFKVRIIIIHLLQSWYAKTPLSKKRAKMMEEEAAGGGASAGGTKGKKKGGKKKKKKK</sequence>
<gene>
    <name evidence="2" type="primary">IQCA1</name>
    <name evidence="2" type="ORF">Ciccas_007879</name>
</gene>
<organism evidence="2 3">
    <name type="scientific">Cichlidogyrus casuarinus</name>
    <dbReference type="NCBI Taxonomy" id="1844966"/>
    <lineage>
        <taxon>Eukaryota</taxon>
        <taxon>Metazoa</taxon>
        <taxon>Spiralia</taxon>
        <taxon>Lophotrochozoa</taxon>
        <taxon>Platyhelminthes</taxon>
        <taxon>Monogenea</taxon>
        <taxon>Monopisthocotylea</taxon>
        <taxon>Dactylogyridea</taxon>
        <taxon>Ancyrocephalidae</taxon>
        <taxon>Cichlidogyrus</taxon>
    </lineage>
</organism>
<comment type="caution">
    <text evidence="2">The sequence shown here is derived from an EMBL/GenBank/DDBJ whole genome shotgun (WGS) entry which is preliminary data.</text>
</comment>